<organism evidence="3 4">
    <name type="scientific">Pipistrellus kuhlii</name>
    <name type="common">Kuhl's pipistrelle</name>
    <dbReference type="NCBI Taxonomy" id="59472"/>
    <lineage>
        <taxon>Eukaryota</taxon>
        <taxon>Metazoa</taxon>
        <taxon>Chordata</taxon>
        <taxon>Craniata</taxon>
        <taxon>Vertebrata</taxon>
        <taxon>Euteleostomi</taxon>
        <taxon>Mammalia</taxon>
        <taxon>Eutheria</taxon>
        <taxon>Laurasiatheria</taxon>
        <taxon>Chiroptera</taxon>
        <taxon>Yangochiroptera</taxon>
        <taxon>Vespertilionidae</taxon>
        <taxon>Pipistrellus</taxon>
    </lineage>
</organism>
<dbReference type="Proteomes" id="UP000558488">
    <property type="component" value="Unassembled WGS sequence"/>
</dbReference>
<evidence type="ECO:0000256" key="1">
    <source>
        <dbReference type="SAM" id="MobiDB-lite"/>
    </source>
</evidence>
<keyword evidence="2" id="KW-1133">Transmembrane helix</keyword>
<reference evidence="3 4" key="1">
    <citation type="journal article" date="2020" name="Nature">
        <title>Six reference-quality genomes reveal evolution of bat adaptations.</title>
        <authorList>
            <person name="Jebb D."/>
            <person name="Huang Z."/>
            <person name="Pippel M."/>
            <person name="Hughes G.M."/>
            <person name="Lavrichenko K."/>
            <person name="Devanna P."/>
            <person name="Winkler S."/>
            <person name="Jermiin L.S."/>
            <person name="Skirmuntt E.C."/>
            <person name="Katzourakis A."/>
            <person name="Burkitt-Gray L."/>
            <person name="Ray D.A."/>
            <person name="Sullivan K.A.M."/>
            <person name="Roscito J.G."/>
            <person name="Kirilenko B.M."/>
            <person name="Davalos L.M."/>
            <person name="Corthals A.P."/>
            <person name="Power M.L."/>
            <person name="Jones G."/>
            <person name="Ransome R.D."/>
            <person name="Dechmann D.K.N."/>
            <person name="Locatelli A.G."/>
            <person name="Puechmaille S.J."/>
            <person name="Fedrigo O."/>
            <person name="Jarvis E.D."/>
            <person name="Hiller M."/>
            <person name="Vernes S.C."/>
            <person name="Myers E.W."/>
            <person name="Teeling E.C."/>
        </authorList>
    </citation>
    <scope>NUCLEOTIDE SEQUENCE [LARGE SCALE GENOMIC DNA]</scope>
    <source>
        <strain evidence="3">MPipKuh1</strain>
        <tissue evidence="3">Flight muscle</tissue>
    </source>
</reference>
<comment type="caution">
    <text evidence="3">The sequence shown here is derived from an EMBL/GenBank/DDBJ whole genome shotgun (WGS) entry which is preliminary data.</text>
</comment>
<evidence type="ECO:0000313" key="4">
    <source>
        <dbReference type="Proteomes" id="UP000558488"/>
    </source>
</evidence>
<accession>A0A7J7R8F4</accession>
<sequence length="123" mass="14157">MWPPRVFSRPGQYNCLRNAVFVFCFVCFLLYFIVWVFFVVLFCFRERDRELETSMREKHRSAASCTPPTGDVPATKGHAPDRHQTRTLKSAADALSTEPHQSGKVRNVLIEILNLMLTISCYA</sequence>
<evidence type="ECO:0000313" key="3">
    <source>
        <dbReference type="EMBL" id="KAF6272235.1"/>
    </source>
</evidence>
<keyword evidence="2" id="KW-0812">Transmembrane</keyword>
<keyword evidence="2" id="KW-0472">Membrane</keyword>
<gene>
    <name evidence="3" type="ORF">mPipKuh1_010836</name>
</gene>
<protein>
    <submittedName>
        <fullName evidence="3">Uncharacterized protein</fullName>
    </submittedName>
</protein>
<evidence type="ECO:0000256" key="2">
    <source>
        <dbReference type="SAM" id="Phobius"/>
    </source>
</evidence>
<keyword evidence="4" id="KW-1185">Reference proteome</keyword>
<feature type="transmembrane region" description="Helical" evidence="2">
    <location>
        <begin position="20"/>
        <end position="44"/>
    </location>
</feature>
<feature type="region of interest" description="Disordered" evidence="1">
    <location>
        <begin position="55"/>
        <end position="84"/>
    </location>
</feature>
<proteinExistence type="predicted"/>
<name>A0A7J7R8F4_PIPKU</name>
<dbReference type="AlphaFoldDB" id="A0A7J7R8F4"/>
<dbReference type="EMBL" id="JACAGB010000091">
    <property type="protein sequence ID" value="KAF6272235.1"/>
    <property type="molecule type" value="Genomic_DNA"/>
</dbReference>